<organism evidence="2 3">
    <name type="scientific">Mesorhizobium atlanticum</name>
    <dbReference type="NCBI Taxonomy" id="2233532"/>
    <lineage>
        <taxon>Bacteria</taxon>
        <taxon>Pseudomonadati</taxon>
        <taxon>Pseudomonadota</taxon>
        <taxon>Alphaproteobacteria</taxon>
        <taxon>Hyphomicrobiales</taxon>
        <taxon>Phyllobacteriaceae</taxon>
        <taxon>Mesorhizobium</taxon>
    </lineage>
</organism>
<evidence type="ECO:0000313" key="3">
    <source>
        <dbReference type="Proteomes" id="UP000251956"/>
    </source>
</evidence>
<feature type="compositionally biased region" description="Basic and acidic residues" evidence="1">
    <location>
        <begin position="30"/>
        <end position="40"/>
    </location>
</feature>
<proteinExistence type="predicted"/>
<sequence>MASMLHPDTPAKCCSYCGGRDHDFEECPKRKADAEKEEAARVAGSKPPLTGAQGQEQEG</sequence>
<dbReference type="EMBL" id="QMBQ01000010">
    <property type="protein sequence ID" value="RAZ72594.1"/>
    <property type="molecule type" value="Genomic_DNA"/>
</dbReference>
<accession>A0A330GJ14</accession>
<protein>
    <submittedName>
        <fullName evidence="2">Uncharacterized protein</fullName>
    </submittedName>
</protein>
<feature type="region of interest" description="Disordered" evidence="1">
    <location>
        <begin position="30"/>
        <end position="59"/>
    </location>
</feature>
<reference evidence="2 3" key="1">
    <citation type="submission" date="2018-07" db="EMBL/GenBank/DDBJ databases">
        <title>Diversity of Mesorhizobium strains in Brazil.</title>
        <authorList>
            <person name="Helene L.C.F."/>
            <person name="Dall'Agnol R."/>
            <person name="Delamuta J.R.M."/>
            <person name="Hungria M."/>
        </authorList>
    </citation>
    <scope>NUCLEOTIDE SEQUENCE [LARGE SCALE GENOMIC DNA]</scope>
    <source>
        <strain evidence="2 3">CNPSo 3140</strain>
    </source>
</reference>
<name>A0A330GJ14_9HYPH</name>
<keyword evidence="3" id="KW-1185">Reference proteome</keyword>
<gene>
    <name evidence="2" type="ORF">DPM35_27805</name>
</gene>
<evidence type="ECO:0000256" key="1">
    <source>
        <dbReference type="SAM" id="MobiDB-lite"/>
    </source>
</evidence>
<comment type="caution">
    <text evidence="2">The sequence shown here is derived from an EMBL/GenBank/DDBJ whole genome shotgun (WGS) entry which is preliminary data.</text>
</comment>
<dbReference type="Proteomes" id="UP000251956">
    <property type="component" value="Unassembled WGS sequence"/>
</dbReference>
<evidence type="ECO:0000313" key="2">
    <source>
        <dbReference type="EMBL" id="RAZ72594.1"/>
    </source>
</evidence>
<dbReference type="AlphaFoldDB" id="A0A330GJ14"/>